<sequence length="99" mass="11350">MILRDVTSCHERYKEPGVAEIETIVFAEFEECLWRCGRMFALRIGQLLDAIAVIVSDLLSACTDNLGKCCFPEYSRIKRFSPLSCLLNCFHRTHTGRFS</sequence>
<keyword evidence="2" id="KW-1185">Reference proteome</keyword>
<dbReference type="AlphaFoldDB" id="A0A4Y2K6H5"/>
<comment type="caution">
    <text evidence="1">The sequence shown here is derived from an EMBL/GenBank/DDBJ whole genome shotgun (WGS) entry which is preliminary data.</text>
</comment>
<evidence type="ECO:0000313" key="1">
    <source>
        <dbReference type="EMBL" id="GBM98333.1"/>
    </source>
</evidence>
<gene>
    <name evidence="1" type="ORF">AVEN_222979_1</name>
</gene>
<name>A0A4Y2K6H5_ARAVE</name>
<reference evidence="1 2" key="1">
    <citation type="journal article" date="2019" name="Sci. Rep.">
        <title>Orb-weaving spider Araneus ventricosus genome elucidates the spidroin gene catalogue.</title>
        <authorList>
            <person name="Kono N."/>
            <person name="Nakamura H."/>
            <person name="Ohtoshi R."/>
            <person name="Moran D.A.P."/>
            <person name="Shinohara A."/>
            <person name="Yoshida Y."/>
            <person name="Fujiwara M."/>
            <person name="Mori M."/>
            <person name="Tomita M."/>
            <person name="Arakawa K."/>
        </authorList>
    </citation>
    <scope>NUCLEOTIDE SEQUENCE [LARGE SCALE GENOMIC DNA]</scope>
</reference>
<dbReference type="Proteomes" id="UP000499080">
    <property type="component" value="Unassembled WGS sequence"/>
</dbReference>
<protein>
    <submittedName>
        <fullName evidence="1">Uncharacterized protein</fullName>
    </submittedName>
</protein>
<organism evidence="1 2">
    <name type="scientific">Araneus ventricosus</name>
    <name type="common">Orbweaver spider</name>
    <name type="synonym">Epeira ventricosa</name>
    <dbReference type="NCBI Taxonomy" id="182803"/>
    <lineage>
        <taxon>Eukaryota</taxon>
        <taxon>Metazoa</taxon>
        <taxon>Ecdysozoa</taxon>
        <taxon>Arthropoda</taxon>
        <taxon>Chelicerata</taxon>
        <taxon>Arachnida</taxon>
        <taxon>Araneae</taxon>
        <taxon>Araneomorphae</taxon>
        <taxon>Entelegynae</taxon>
        <taxon>Araneoidea</taxon>
        <taxon>Araneidae</taxon>
        <taxon>Araneus</taxon>
    </lineage>
</organism>
<proteinExistence type="predicted"/>
<accession>A0A4Y2K6H5</accession>
<evidence type="ECO:0000313" key="2">
    <source>
        <dbReference type="Proteomes" id="UP000499080"/>
    </source>
</evidence>
<dbReference type="EMBL" id="BGPR01004314">
    <property type="protein sequence ID" value="GBM98333.1"/>
    <property type="molecule type" value="Genomic_DNA"/>
</dbReference>